<gene>
    <name evidence="3" type="ORF">CSUI_006320</name>
</gene>
<feature type="transmembrane region" description="Helical" evidence="2">
    <location>
        <begin position="389"/>
        <end position="412"/>
    </location>
</feature>
<organism evidence="3 4">
    <name type="scientific">Cystoisospora suis</name>
    <dbReference type="NCBI Taxonomy" id="483139"/>
    <lineage>
        <taxon>Eukaryota</taxon>
        <taxon>Sar</taxon>
        <taxon>Alveolata</taxon>
        <taxon>Apicomplexa</taxon>
        <taxon>Conoidasida</taxon>
        <taxon>Coccidia</taxon>
        <taxon>Eucoccidiorida</taxon>
        <taxon>Eimeriorina</taxon>
        <taxon>Sarcocystidae</taxon>
        <taxon>Cystoisospora</taxon>
    </lineage>
</organism>
<keyword evidence="2" id="KW-1133">Transmembrane helix</keyword>
<evidence type="ECO:0000256" key="1">
    <source>
        <dbReference type="SAM" id="MobiDB-lite"/>
    </source>
</evidence>
<keyword evidence="2" id="KW-0812">Transmembrane</keyword>
<feature type="region of interest" description="Disordered" evidence="1">
    <location>
        <begin position="577"/>
        <end position="745"/>
    </location>
</feature>
<feature type="transmembrane region" description="Helical" evidence="2">
    <location>
        <begin position="504"/>
        <end position="527"/>
    </location>
</feature>
<dbReference type="VEuPathDB" id="ToxoDB:CSUI_006320"/>
<dbReference type="Proteomes" id="UP000221165">
    <property type="component" value="Unassembled WGS sequence"/>
</dbReference>
<comment type="caution">
    <text evidence="3">The sequence shown here is derived from an EMBL/GenBank/DDBJ whole genome shotgun (WGS) entry which is preliminary data.</text>
</comment>
<feature type="compositionally biased region" description="Basic and acidic residues" evidence="1">
    <location>
        <begin position="669"/>
        <end position="708"/>
    </location>
</feature>
<feature type="region of interest" description="Disordered" evidence="1">
    <location>
        <begin position="972"/>
        <end position="1020"/>
    </location>
</feature>
<feature type="compositionally biased region" description="Basic and acidic residues" evidence="1">
    <location>
        <begin position="715"/>
        <end position="745"/>
    </location>
</feature>
<feature type="region of interest" description="Disordered" evidence="1">
    <location>
        <begin position="865"/>
        <end position="896"/>
    </location>
</feature>
<feature type="compositionally biased region" description="Polar residues" evidence="1">
    <location>
        <begin position="70"/>
        <end position="79"/>
    </location>
</feature>
<name>A0A2C6KS72_9APIC</name>
<feature type="region of interest" description="Disordered" evidence="1">
    <location>
        <begin position="339"/>
        <end position="359"/>
    </location>
</feature>
<feature type="compositionally biased region" description="Basic and acidic residues" evidence="1">
    <location>
        <begin position="638"/>
        <end position="658"/>
    </location>
</feature>
<evidence type="ECO:0008006" key="5">
    <source>
        <dbReference type="Google" id="ProtNLM"/>
    </source>
</evidence>
<feature type="compositionally biased region" description="Polar residues" evidence="1">
    <location>
        <begin position="980"/>
        <end position="990"/>
    </location>
</feature>
<feature type="compositionally biased region" description="Low complexity" evidence="1">
    <location>
        <begin position="271"/>
        <end position="283"/>
    </location>
</feature>
<dbReference type="EMBL" id="MIGC01003167">
    <property type="protein sequence ID" value="PHJ19849.1"/>
    <property type="molecule type" value="Genomic_DNA"/>
</dbReference>
<feature type="compositionally biased region" description="Basic and acidic residues" evidence="1">
    <location>
        <begin position="163"/>
        <end position="191"/>
    </location>
</feature>
<evidence type="ECO:0000313" key="3">
    <source>
        <dbReference type="EMBL" id="PHJ19849.1"/>
    </source>
</evidence>
<feature type="region of interest" description="Disordered" evidence="1">
    <location>
        <begin position="123"/>
        <end position="283"/>
    </location>
</feature>
<evidence type="ECO:0000313" key="4">
    <source>
        <dbReference type="Proteomes" id="UP000221165"/>
    </source>
</evidence>
<evidence type="ECO:0000256" key="2">
    <source>
        <dbReference type="SAM" id="Phobius"/>
    </source>
</evidence>
<dbReference type="GeneID" id="94429694"/>
<feature type="non-terminal residue" evidence="3">
    <location>
        <position position="1037"/>
    </location>
</feature>
<accession>A0A2C6KS72</accession>
<keyword evidence="2" id="KW-0472">Membrane</keyword>
<feature type="transmembrane region" description="Helical" evidence="2">
    <location>
        <begin position="293"/>
        <end position="310"/>
    </location>
</feature>
<feature type="compositionally biased region" description="Acidic residues" evidence="1">
    <location>
        <begin position="222"/>
        <end position="232"/>
    </location>
</feature>
<dbReference type="AlphaFoldDB" id="A0A2C6KS72"/>
<reference evidence="3 4" key="1">
    <citation type="journal article" date="2017" name="Int. J. Parasitol.">
        <title>The genome of the protozoan parasite Cystoisospora suis and a reverse vaccinology approach to identify vaccine candidates.</title>
        <authorList>
            <person name="Palmieri N."/>
            <person name="Shrestha A."/>
            <person name="Ruttkowski B."/>
            <person name="Beck T."/>
            <person name="Vogl C."/>
            <person name="Tomley F."/>
            <person name="Blake D.P."/>
            <person name="Joachim A."/>
        </authorList>
    </citation>
    <scope>NUCLEOTIDE SEQUENCE [LARGE SCALE GENOMIC DNA]</scope>
    <source>
        <strain evidence="3 4">Wien I</strain>
    </source>
</reference>
<proteinExistence type="predicted"/>
<feature type="compositionally biased region" description="Basic and acidic residues" evidence="1">
    <location>
        <begin position="994"/>
        <end position="1019"/>
    </location>
</feature>
<dbReference type="PANTHER" id="PTHR48134:SF2">
    <property type="entry name" value="OS04G0609100 PROTEIN"/>
    <property type="match status" value="1"/>
</dbReference>
<protein>
    <recommendedName>
        <fullName evidence="5">Transmembrane protein</fullName>
    </recommendedName>
</protein>
<keyword evidence="4" id="KW-1185">Reference proteome</keyword>
<feature type="compositionally biased region" description="Basic and acidic residues" evidence="1">
    <location>
        <begin position="586"/>
        <end position="622"/>
    </location>
</feature>
<dbReference type="RefSeq" id="XP_067921542.1">
    <property type="nucleotide sequence ID" value="XM_068066483.1"/>
</dbReference>
<feature type="compositionally biased region" description="Acidic residues" evidence="1">
    <location>
        <begin position="149"/>
        <end position="162"/>
    </location>
</feature>
<feature type="region of interest" description="Disordered" evidence="1">
    <location>
        <begin position="49"/>
        <end position="79"/>
    </location>
</feature>
<sequence>MRRRSLLPSLLHVLGLLCIFSLFLHMSLVLIAPLPSSIVSVVAVRQASRSSKHPHTHEGTSHRRLASQKGGASSGRSSPSIHIDLSYRRPFPSSLASSSSSPSSASPFSLPLLSSLGVASLDASSREGPRGIDSLMAASPRISSPVEEKEGEEEEQPQDAEDEIKKKKSEESFLEKDKIEKEEEAAEERHVANGGEDEINLEKKGRKRRRFSPQVEKGGEMPESEEARDDDFLDFKARRRRRGRIPSPQGRDGGAHNGGIIPPAGREGQRRNLSSSSSPRRFFPLRRGNETKLLLLLTGGMILFFSLAYASHKRVKGEKRGLGPPLSYIVASLRRHEEKDAKKGRRRKEEEDKRSKQVEETVVVDQEREKGSFVLSPHTLFSSSSSSRWVWLGGVGVVLASVAVIMTLFLLLSRRGDSQTDSPDFLAMTEEKESLLPGVGTRDIGERYAQGIDFVRERREEEEGSGGARGVAAILGGGGAEFPLLATLVVTEVVAKIISSRVDVFLLFFVACVLIETGIGMITAGLMRLRHLQRISLMARKAAEAGRTKAMTEKKVFFRRSSSFSEDTAPFFRHDEAEAGDEEVEENMREVEGKDRDLKMKGEGAEKEEKKVKEEIKEEKMGMETGTGMVEEEEAKEEEVKERMLVKMKESEEERKQIEEDEEARTRKRKEEEKERKEQGVMLKEERGEDERALMIGEKEKARERKDEKDEEEKEKEKEEGEDQKKKGEEEKMEKKVEKTREEKEKERLQRNAEEFQMQVSEIRYRELLKKLFIMYKERPEEVVLKLRDLIFMRGENPLFDYDTLVRLQMAFFEAEATNDKAKRLFLLCRFLALRESLEISRLSHEVNEKLGDLVFSREGGRKRNFSEEEEGKQGVGGGEGEEKKMKGGRRKRRDSEALRHEINDVLLDTFDQIETRLSRILQVAIDSYKLYDSENLKPVKLYLTAETGALRRRLTLILNDLAYARDTLTEEREKRSLKRQQGLTVLSPSQAAGREKKAKEGEEGEQERKMRGAEEERQLRRKQRHFLLQVIKENDL</sequence>
<dbReference type="PANTHER" id="PTHR48134">
    <property type="entry name" value="GLYCOPROTEIN 96-92-RELATED-RELATED"/>
    <property type="match status" value="1"/>
</dbReference>